<keyword evidence="8" id="KW-0963">Cytoplasm</keyword>
<evidence type="ECO:0000256" key="1">
    <source>
        <dbReference type="ARBA" id="ARBA00005196"/>
    </source>
</evidence>
<dbReference type="Pfam" id="PF01678">
    <property type="entry name" value="DAP_epimerase"/>
    <property type="match status" value="2"/>
</dbReference>
<comment type="catalytic activity">
    <reaction evidence="7 8">
        <text>(2S,6S)-2,6-diaminopimelate = meso-2,6-diaminopimelate</text>
        <dbReference type="Rhea" id="RHEA:15393"/>
        <dbReference type="ChEBI" id="CHEBI:57609"/>
        <dbReference type="ChEBI" id="CHEBI:57791"/>
        <dbReference type="EC" id="5.1.1.7"/>
    </reaction>
</comment>
<evidence type="ECO:0000256" key="4">
    <source>
        <dbReference type="ARBA" id="ARBA00022605"/>
    </source>
</evidence>
<feature type="site" description="Could be important to modulate the pK values of the two catalytic cysteine residues" evidence="8">
    <location>
        <position position="181"/>
    </location>
</feature>
<gene>
    <name evidence="8 9" type="primary">dapF</name>
    <name evidence="9" type="ORF">DN745_06055</name>
</gene>
<keyword evidence="4 8" id="KW-0028">Amino-acid biosynthesis</keyword>
<comment type="subunit">
    <text evidence="8">Homodimer.</text>
</comment>
<organism evidence="9 10">
    <name type="scientific">Bradymonas sediminis</name>
    <dbReference type="NCBI Taxonomy" id="1548548"/>
    <lineage>
        <taxon>Bacteria</taxon>
        <taxon>Deltaproteobacteria</taxon>
        <taxon>Bradymonadales</taxon>
        <taxon>Bradymonadaceae</taxon>
        <taxon>Bradymonas</taxon>
    </lineage>
</organism>
<dbReference type="RefSeq" id="WP_111333007.1">
    <property type="nucleotide sequence ID" value="NZ_CP030032.1"/>
</dbReference>
<dbReference type="OrthoDB" id="9805408at2"/>
<feature type="binding site" evidence="8">
    <location>
        <position position="179"/>
    </location>
    <ligand>
        <name>substrate</name>
    </ligand>
</feature>
<feature type="active site" description="Proton donor" evidence="8">
    <location>
        <position position="95"/>
    </location>
</feature>
<keyword evidence="10" id="KW-1185">Reference proteome</keyword>
<dbReference type="Gene3D" id="3.10.310.10">
    <property type="entry name" value="Diaminopimelate Epimerase, Chain A, domain 1"/>
    <property type="match status" value="2"/>
</dbReference>
<dbReference type="PANTHER" id="PTHR31689">
    <property type="entry name" value="DIAMINOPIMELATE EPIMERASE, CHLOROPLASTIC"/>
    <property type="match status" value="1"/>
</dbReference>
<dbReference type="EMBL" id="CP030032">
    <property type="protein sequence ID" value="AWV88925.1"/>
    <property type="molecule type" value="Genomic_DNA"/>
</dbReference>
<feature type="binding site" evidence="8">
    <location>
        <position position="20"/>
    </location>
    <ligand>
        <name>substrate</name>
    </ligand>
</feature>
<feature type="site" description="Could be important to modulate the pK values of the two catalytic cysteine residues" evidence="8">
    <location>
        <position position="232"/>
    </location>
</feature>
<accession>A0A2Z4FJA6</accession>
<dbReference type="InterPro" id="IPR001653">
    <property type="entry name" value="DAP_epimerase_DapF"/>
</dbReference>
<comment type="similarity">
    <text evidence="2 8">Belongs to the diaminopimelate epimerase family.</text>
</comment>
<dbReference type="GO" id="GO:0008837">
    <property type="term" value="F:diaminopimelate epimerase activity"/>
    <property type="evidence" value="ECO:0007669"/>
    <property type="project" value="UniProtKB-UniRule"/>
</dbReference>
<evidence type="ECO:0000256" key="5">
    <source>
        <dbReference type="ARBA" id="ARBA00023154"/>
    </source>
</evidence>
<feature type="binding site" evidence="8">
    <location>
        <position position="86"/>
    </location>
    <ligand>
        <name>substrate</name>
    </ligand>
</feature>
<feature type="active site" description="Proton acceptor" evidence="8">
    <location>
        <position position="241"/>
    </location>
</feature>
<evidence type="ECO:0000313" key="9">
    <source>
        <dbReference type="EMBL" id="AWV88925.1"/>
    </source>
</evidence>
<dbReference type="PANTHER" id="PTHR31689:SF0">
    <property type="entry name" value="DIAMINOPIMELATE EPIMERASE"/>
    <property type="match status" value="1"/>
</dbReference>
<dbReference type="HAMAP" id="MF_00197">
    <property type="entry name" value="DAP_epimerase"/>
    <property type="match status" value="1"/>
</dbReference>
<dbReference type="Proteomes" id="UP000249799">
    <property type="component" value="Chromosome"/>
</dbReference>
<dbReference type="SUPFAM" id="SSF54506">
    <property type="entry name" value="Diaminopimelate epimerase-like"/>
    <property type="match status" value="2"/>
</dbReference>
<comment type="function">
    <text evidence="8">Catalyzes the stereoinversion of LL-2,6-diaminopimelate (L,L-DAP) to meso-diaminopimelate (meso-DAP), a precursor of L-lysine and an essential component of the bacterial peptidoglycan.</text>
</comment>
<evidence type="ECO:0000256" key="7">
    <source>
        <dbReference type="ARBA" id="ARBA00051712"/>
    </source>
</evidence>
<protein>
    <recommendedName>
        <fullName evidence="3 8">Diaminopimelate epimerase</fullName>
        <shortName evidence="8">DAP epimerase</shortName>
        <ecNumber evidence="3 8">5.1.1.7</ecNumber>
    </recommendedName>
    <alternativeName>
        <fullName evidence="8">PLP-independent amino acid racemase</fullName>
    </alternativeName>
</protein>
<evidence type="ECO:0000256" key="2">
    <source>
        <dbReference type="ARBA" id="ARBA00010219"/>
    </source>
</evidence>
<feature type="binding site" evidence="8">
    <location>
        <position position="214"/>
    </location>
    <ligand>
        <name>substrate</name>
    </ligand>
</feature>
<comment type="subcellular location">
    <subcellularLocation>
        <location evidence="8">Cytoplasm</location>
    </subcellularLocation>
</comment>
<dbReference type="GO" id="GO:0009089">
    <property type="term" value="P:lysine biosynthetic process via diaminopimelate"/>
    <property type="evidence" value="ECO:0007669"/>
    <property type="project" value="UniProtKB-UniRule"/>
</dbReference>
<feature type="binding site" evidence="8">
    <location>
        <begin position="96"/>
        <end position="97"/>
    </location>
    <ligand>
        <name>substrate</name>
    </ligand>
</feature>
<feature type="binding site" evidence="8">
    <location>
        <begin position="242"/>
        <end position="243"/>
    </location>
    <ligand>
        <name>substrate</name>
    </ligand>
</feature>
<dbReference type="PROSITE" id="PS01326">
    <property type="entry name" value="DAP_EPIMERASE"/>
    <property type="match status" value="1"/>
</dbReference>
<reference evidence="9 10" key="1">
    <citation type="submission" date="2018-06" db="EMBL/GenBank/DDBJ databases">
        <title>Lujinxingia sediminis gen. nov. sp. nov., a new facultative anaerobic member of the class Deltaproteobacteria, and proposal of Lujinxingaceae fam. nov.</title>
        <authorList>
            <person name="Guo L.-Y."/>
            <person name="Li C.-M."/>
            <person name="Wang S."/>
            <person name="Du Z.-J."/>
        </authorList>
    </citation>
    <scope>NUCLEOTIDE SEQUENCE [LARGE SCALE GENOMIC DNA]</scope>
    <source>
        <strain evidence="9 10">FA350</strain>
    </source>
</reference>
<evidence type="ECO:0000313" key="10">
    <source>
        <dbReference type="Proteomes" id="UP000249799"/>
    </source>
</evidence>
<name>A0A2Z4FJA6_9DELT</name>
<comment type="caution">
    <text evidence="8">Lacks conserved residue(s) required for the propagation of feature annotation.</text>
</comment>
<proteinExistence type="inferred from homology"/>
<dbReference type="GO" id="GO:0005829">
    <property type="term" value="C:cytosol"/>
    <property type="evidence" value="ECO:0007669"/>
    <property type="project" value="TreeGrafter"/>
</dbReference>
<sequence length="298" mass="32186">MKNAQKSQRIPFFKYHGLGNDFAVLRTRDFSDGRPAEEVDFGAKAVMLCDRNRGIGADGLLLLWLPEDGDDSAELAPNSARMIIYNRDGTRPEMCGNGVRCVARYLIEHEGFSAHDLQIVSDAGPRACRLLMGGAEASAREDDVWQIEVDMGAASIAPQNIDLEEQGQAFSLVRVNMGNPHAVAFERDVNDVELLECFGSRLNAAHPAFPTGVNLEFVEQVGPQRLRASVFERGVGRTLACGTGACAVAAAAVQTGRCDPAFPVEVELPGGALSITLRDGRVWMAGPVEAVFDGRIKK</sequence>
<dbReference type="KEGG" id="bsed:DN745_06055"/>
<dbReference type="NCBIfam" id="TIGR00652">
    <property type="entry name" value="DapF"/>
    <property type="match status" value="1"/>
</dbReference>
<evidence type="ECO:0000256" key="8">
    <source>
        <dbReference type="HAMAP-Rule" id="MF_00197"/>
    </source>
</evidence>
<comment type="pathway">
    <text evidence="1 8">Amino-acid biosynthesis; L-lysine biosynthesis via DAP pathway; DL-2,6-diaminopimelate from LL-2,6-diaminopimelate: step 1/1.</text>
</comment>
<dbReference type="InterPro" id="IPR018510">
    <property type="entry name" value="DAP_epimerase_AS"/>
</dbReference>
<dbReference type="EC" id="5.1.1.7" evidence="3 8"/>
<keyword evidence="5 8" id="KW-0457">Lysine biosynthesis</keyword>
<keyword evidence="6 8" id="KW-0413">Isomerase</keyword>
<evidence type="ECO:0000256" key="3">
    <source>
        <dbReference type="ARBA" id="ARBA00013080"/>
    </source>
</evidence>
<feature type="binding site" evidence="8">
    <location>
        <begin position="232"/>
        <end position="233"/>
    </location>
    <ligand>
        <name>substrate</name>
    </ligand>
</feature>
<evidence type="ECO:0000256" key="6">
    <source>
        <dbReference type="ARBA" id="ARBA00023235"/>
    </source>
</evidence>
<dbReference type="AlphaFoldDB" id="A0A2Z4FJA6"/>
<dbReference type="UniPathway" id="UPA00034">
    <property type="reaction ID" value="UER00025"/>
</dbReference>